<feature type="signal peptide" evidence="1">
    <location>
        <begin position="1"/>
        <end position="28"/>
    </location>
</feature>
<proteinExistence type="predicted"/>
<evidence type="ECO:0000313" key="2">
    <source>
        <dbReference type="EMBL" id="KAK3392715.1"/>
    </source>
</evidence>
<keyword evidence="1" id="KW-0732">Signal</keyword>
<evidence type="ECO:0008006" key="4">
    <source>
        <dbReference type="Google" id="ProtNLM"/>
    </source>
</evidence>
<evidence type="ECO:0000256" key="1">
    <source>
        <dbReference type="SAM" id="SignalP"/>
    </source>
</evidence>
<dbReference type="Proteomes" id="UP001285441">
    <property type="component" value="Unassembled WGS sequence"/>
</dbReference>
<protein>
    <recommendedName>
        <fullName evidence="4">WSC domain-containing protein</fullName>
    </recommendedName>
</protein>
<reference evidence="2" key="1">
    <citation type="journal article" date="2023" name="Mol. Phylogenet. Evol.">
        <title>Genome-scale phylogeny and comparative genomics of the fungal order Sordariales.</title>
        <authorList>
            <person name="Hensen N."/>
            <person name="Bonometti L."/>
            <person name="Westerberg I."/>
            <person name="Brannstrom I.O."/>
            <person name="Guillou S."/>
            <person name="Cros-Aarteil S."/>
            <person name="Calhoun S."/>
            <person name="Haridas S."/>
            <person name="Kuo A."/>
            <person name="Mondo S."/>
            <person name="Pangilinan J."/>
            <person name="Riley R."/>
            <person name="LaButti K."/>
            <person name="Andreopoulos B."/>
            <person name="Lipzen A."/>
            <person name="Chen C."/>
            <person name="Yan M."/>
            <person name="Daum C."/>
            <person name="Ng V."/>
            <person name="Clum A."/>
            <person name="Steindorff A."/>
            <person name="Ohm R.A."/>
            <person name="Martin F."/>
            <person name="Silar P."/>
            <person name="Natvig D.O."/>
            <person name="Lalanne C."/>
            <person name="Gautier V."/>
            <person name="Ament-Velasquez S.L."/>
            <person name="Kruys A."/>
            <person name="Hutchinson M.I."/>
            <person name="Powell A.J."/>
            <person name="Barry K."/>
            <person name="Miller A.N."/>
            <person name="Grigoriev I.V."/>
            <person name="Debuchy R."/>
            <person name="Gladieux P."/>
            <person name="Hiltunen Thoren M."/>
            <person name="Johannesson H."/>
        </authorList>
    </citation>
    <scope>NUCLEOTIDE SEQUENCE</scope>
    <source>
        <strain evidence="2">CBS 232.78</strain>
    </source>
</reference>
<sequence>MASPRSGLRAVSLFCIFASACLPTAVKDESVHPAWVLCFGLFCSKYEHFGVEYARECFFGNAFTARTADAADCNFPCTGIADEKYGAGNRLNIFTNDAFVPIGTAALDVLYLSCFVDNGNPRILPDNALGANDMTAAKCQA</sequence>
<comment type="caution">
    <text evidence="2">The sequence shown here is derived from an EMBL/GenBank/DDBJ whole genome shotgun (WGS) entry which is preliminary data.</text>
</comment>
<feature type="chain" id="PRO_5042034811" description="WSC domain-containing protein" evidence="1">
    <location>
        <begin position="29"/>
        <end position="141"/>
    </location>
</feature>
<accession>A0AAE0P491</accession>
<gene>
    <name evidence="2" type="ORF">B0H63DRAFT_515932</name>
</gene>
<organism evidence="2 3">
    <name type="scientific">Podospora didyma</name>
    <dbReference type="NCBI Taxonomy" id="330526"/>
    <lineage>
        <taxon>Eukaryota</taxon>
        <taxon>Fungi</taxon>
        <taxon>Dikarya</taxon>
        <taxon>Ascomycota</taxon>
        <taxon>Pezizomycotina</taxon>
        <taxon>Sordariomycetes</taxon>
        <taxon>Sordariomycetidae</taxon>
        <taxon>Sordariales</taxon>
        <taxon>Podosporaceae</taxon>
        <taxon>Podospora</taxon>
    </lineage>
</organism>
<name>A0AAE0P491_9PEZI</name>
<evidence type="ECO:0000313" key="3">
    <source>
        <dbReference type="Proteomes" id="UP001285441"/>
    </source>
</evidence>
<dbReference type="PROSITE" id="PS51257">
    <property type="entry name" value="PROKAR_LIPOPROTEIN"/>
    <property type="match status" value="1"/>
</dbReference>
<dbReference type="AlphaFoldDB" id="A0AAE0P491"/>
<dbReference type="EMBL" id="JAULSW010000001">
    <property type="protein sequence ID" value="KAK3392715.1"/>
    <property type="molecule type" value="Genomic_DNA"/>
</dbReference>
<reference evidence="2" key="2">
    <citation type="submission" date="2023-06" db="EMBL/GenBank/DDBJ databases">
        <authorList>
            <consortium name="Lawrence Berkeley National Laboratory"/>
            <person name="Haridas S."/>
            <person name="Hensen N."/>
            <person name="Bonometti L."/>
            <person name="Westerberg I."/>
            <person name="Brannstrom I.O."/>
            <person name="Guillou S."/>
            <person name="Cros-Aarteil S."/>
            <person name="Calhoun S."/>
            <person name="Kuo A."/>
            <person name="Mondo S."/>
            <person name="Pangilinan J."/>
            <person name="Riley R."/>
            <person name="LaButti K."/>
            <person name="Andreopoulos B."/>
            <person name="Lipzen A."/>
            <person name="Chen C."/>
            <person name="Yanf M."/>
            <person name="Daum C."/>
            <person name="Ng V."/>
            <person name="Clum A."/>
            <person name="Steindorff A."/>
            <person name="Ohm R."/>
            <person name="Martin F."/>
            <person name="Silar P."/>
            <person name="Natvig D."/>
            <person name="Lalanne C."/>
            <person name="Gautier V."/>
            <person name="Ament-velasquez S.L."/>
            <person name="Kruys A."/>
            <person name="Hutchinson M.I."/>
            <person name="Powell A.J."/>
            <person name="Barry K."/>
            <person name="Miller A.N."/>
            <person name="Grigoriev I.V."/>
            <person name="Debuchy R."/>
            <person name="Gladieux P."/>
            <person name="Thoren M.H."/>
            <person name="Johannesson H."/>
        </authorList>
    </citation>
    <scope>NUCLEOTIDE SEQUENCE</scope>
    <source>
        <strain evidence="2">CBS 232.78</strain>
    </source>
</reference>
<keyword evidence="3" id="KW-1185">Reference proteome</keyword>